<dbReference type="PANTHER" id="PTHR10270:SF161">
    <property type="entry name" value="SEX-DETERMINING REGION Y PROTEIN"/>
    <property type="match status" value="1"/>
</dbReference>
<dbReference type="GO" id="GO:0005634">
    <property type="term" value="C:nucleus"/>
    <property type="evidence" value="ECO:0007669"/>
    <property type="project" value="UniProtKB-UniRule"/>
</dbReference>
<gene>
    <name evidence="5" type="ORF">EPUL_003546</name>
</gene>
<comment type="caution">
    <text evidence="5">The sequence shown here is derived from an EMBL/GenBank/DDBJ whole genome shotgun (WGS) entry which is preliminary data.</text>
</comment>
<reference evidence="5 6" key="1">
    <citation type="submission" date="2017-10" db="EMBL/GenBank/DDBJ databases">
        <title>Development of genomic resources for the powdery mildew, Erysiphe pulchra.</title>
        <authorList>
            <person name="Wadl P.A."/>
            <person name="Mack B.M."/>
            <person name="Moore G."/>
            <person name="Beltz S.B."/>
        </authorList>
    </citation>
    <scope>NUCLEOTIDE SEQUENCE [LARGE SCALE GENOMIC DNA]</scope>
    <source>
        <strain evidence="5">Cflorida</strain>
    </source>
</reference>
<evidence type="ECO:0000256" key="3">
    <source>
        <dbReference type="PROSITE-ProRule" id="PRU00267"/>
    </source>
</evidence>
<feature type="DNA-binding region" description="HMG box" evidence="3">
    <location>
        <begin position="133"/>
        <end position="201"/>
    </location>
</feature>
<protein>
    <recommendedName>
        <fullName evidence="4">HMG box domain-containing protein</fullName>
    </recommendedName>
</protein>
<dbReference type="InterPro" id="IPR009071">
    <property type="entry name" value="HMG_box_dom"/>
</dbReference>
<keyword evidence="3" id="KW-0539">Nucleus</keyword>
<dbReference type="PANTHER" id="PTHR10270">
    <property type="entry name" value="SOX TRANSCRIPTION FACTOR"/>
    <property type="match status" value="1"/>
</dbReference>
<keyword evidence="6" id="KW-1185">Reference proteome</keyword>
<dbReference type="Pfam" id="PF00505">
    <property type="entry name" value="HMG_box"/>
    <property type="match status" value="1"/>
</dbReference>
<evidence type="ECO:0000313" key="5">
    <source>
        <dbReference type="EMBL" id="POS82784.1"/>
    </source>
</evidence>
<evidence type="ECO:0000313" key="6">
    <source>
        <dbReference type="Proteomes" id="UP000237438"/>
    </source>
</evidence>
<accession>A0A2S4PL83</accession>
<proteinExistence type="predicted"/>
<dbReference type="EMBL" id="PEDP01002260">
    <property type="protein sequence ID" value="POS82784.1"/>
    <property type="molecule type" value="Genomic_DNA"/>
</dbReference>
<dbReference type="GO" id="GO:0001228">
    <property type="term" value="F:DNA-binding transcription activator activity, RNA polymerase II-specific"/>
    <property type="evidence" value="ECO:0007669"/>
    <property type="project" value="TreeGrafter"/>
</dbReference>
<evidence type="ECO:0000256" key="1">
    <source>
        <dbReference type="ARBA" id="ARBA00023125"/>
    </source>
</evidence>
<dbReference type="GO" id="GO:0000978">
    <property type="term" value="F:RNA polymerase II cis-regulatory region sequence-specific DNA binding"/>
    <property type="evidence" value="ECO:0007669"/>
    <property type="project" value="TreeGrafter"/>
</dbReference>
<dbReference type="Gene3D" id="1.10.30.10">
    <property type="entry name" value="High mobility group box domain"/>
    <property type="match status" value="1"/>
</dbReference>
<feature type="non-terminal residue" evidence="5">
    <location>
        <position position="287"/>
    </location>
</feature>
<dbReference type="OrthoDB" id="6247875at2759"/>
<dbReference type="Proteomes" id="UP000237438">
    <property type="component" value="Unassembled WGS sequence"/>
</dbReference>
<dbReference type="SMART" id="SM00398">
    <property type="entry name" value="HMG"/>
    <property type="match status" value="1"/>
</dbReference>
<keyword evidence="1 3" id="KW-0238">DNA-binding</keyword>
<name>A0A2S4PL83_9PEZI</name>
<dbReference type="PROSITE" id="PS50118">
    <property type="entry name" value="HMG_BOX_2"/>
    <property type="match status" value="1"/>
</dbReference>
<dbReference type="SUPFAM" id="SSF47095">
    <property type="entry name" value="HMG-box"/>
    <property type="match status" value="1"/>
</dbReference>
<feature type="domain" description="HMG box" evidence="4">
    <location>
        <begin position="133"/>
        <end position="201"/>
    </location>
</feature>
<keyword evidence="2" id="KW-0804">Transcription</keyword>
<dbReference type="AlphaFoldDB" id="A0A2S4PL83"/>
<dbReference type="GO" id="GO:0030154">
    <property type="term" value="P:cell differentiation"/>
    <property type="evidence" value="ECO:0007669"/>
    <property type="project" value="TreeGrafter"/>
</dbReference>
<evidence type="ECO:0000256" key="2">
    <source>
        <dbReference type="ARBA" id="ARBA00023163"/>
    </source>
</evidence>
<dbReference type="CDD" id="cd01389">
    <property type="entry name" value="HMG-box_ROX1-like"/>
    <property type="match status" value="1"/>
</dbReference>
<sequence length="287" mass="33663">MSMCTENHQSDSSYIILDIRRFLENWQDAIDENGLTFWIGFKGGSHLHQFGNLEWIVQTWSNHVGASVYVHYFKNIDAYRIGQIYNNDIALQIRRAVFILKRDPVTSISTQHIPETITKRLASNPHAYCSQHIRKPRNAWIIFRQETMVKFRDQIGHLHTSEQSKVISKMWKKTPKHLKDLYTSRAHKEKADLLEQYPNYRVQPRKSSEIRKRIKNKYPINLTVEDLNEWIQMQSAFSQNSCSIKCSSTSSDLFNSGAEKLETLQVQSNFDKHMLSERISADNFVLR</sequence>
<dbReference type="InterPro" id="IPR036910">
    <property type="entry name" value="HMG_box_dom_sf"/>
</dbReference>
<dbReference type="STRING" id="225359.A0A2S4PL83"/>
<evidence type="ECO:0000259" key="4">
    <source>
        <dbReference type="PROSITE" id="PS50118"/>
    </source>
</evidence>
<dbReference type="InterPro" id="IPR050140">
    <property type="entry name" value="SRY-related_HMG-box_TF-like"/>
</dbReference>
<organism evidence="5 6">
    <name type="scientific">Erysiphe pulchra</name>
    <dbReference type="NCBI Taxonomy" id="225359"/>
    <lineage>
        <taxon>Eukaryota</taxon>
        <taxon>Fungi</taxon>
        <taxon>Dikarya</taxon>
        <taxon>Ascomycota</taxon>
        <taxon>Pezizomycotina</taxon>
        <taxon>Leotiomycetes</taxon>
        <taxon>Erysiphales</taxon>
        <taxon>Erysiphaceae</taxon>
        <taxon>Erysiphe</taxon>
    </lineage>
</organism>